<sequence length="665" mass="69235">MSTFGKKAAVGFLTFVTTASMAFGPAMSVASAATSAELQAQIDALLGQIAALQAQLGGTSTTTTCTAPAQPLTVGSTGAGVTALQTTLVASGNLVMPLGVAKGYFGPLTQAATAAWQAAHGITPAVGYYGPLTQAAMISACATTSTTTGTGTTTTTTGSTVLSGAAGSVAEYRKSSSYSGEEVGEGEDDVTILGLEIEADYTSDLEILAVKVDFDDAGTANNQTDLDKYVDDVTIWFDGDMVASADSDLFTDDNNYGRTVTLDRGVIIKAGERETLMVAVSGINNLDSASAGDSWQVDLESVRWRDAQSTVISEDPTITETTFTVENFATATDVEFKITGNDDDVNLAHIIQVASTTATDNMDVFSFDVEIKGNSDVDLDDITLEATVTGAGHIDEMFDQAHLYVDGDKVDSVTTPTDDETLTFDDLNLTLEAGETYTFTVAVDFLATNGALDEGDTLLFTIGETQTDLGTTLFDARDEEGNQLADADKTGTASSAASATHVIYIDVALVGTPTIDVLSDGAGGNDDDTVTFSFVMDVTAVGGTLYIADTSAATTSADGALTTVGADGFLYRVYEDGTATADASDLLSCTYNSKVTNSSNNTMMLDGGTTRCTLTITHTNVVTADDGIYHADVAGIGWSISDDDLHEYVYQYNLDAFETTAKYVN</sequence>
<evidence type="ECO:0000259" key="2">
    <source>
        <dbReference type="Pfam" id="PF01471"/>
    </source>
</evidence>
<evidence type="ECO:0000313" key="4">
    <source>
        <dbReference type="Proteomes" id="UP000229615"/>
    </source>
</evidence>
<feature type="signal peptide" evidence="1">
    <location>
        <begin position="1"/>
        <end position="22"/>
    </location>
</feature>
<dbReference type="Proteomes" id="UP000229615">
    <property type="component" value="Unassembled WGS sequence"/>
</dbReference>
<accession>A0A2H0UPQ4</accession>
<comment type="caution">
    <text evidence="3">The sequence shown here is derived from an EMBL/GenBank/DDBJ whole genome shotgun (WGS) entry which is preliminary data.</text>
</comment>
<dbReference type="InterPro" id="IPR002477">
    <property type="entry name" value="Peptidoglycan-bd-like"/>
</dbReference>
<feature type="domain" description="Peptidoglycan binding-like" evidence="2">
    <location>
        <begin position="77"/>
        <end position="137"/>
    </location>
</feature>
<proteinExistence type="predicted"/>
<feature type="chain" id="PRO_5013681894" description="Peptidoglycan binding-like domain-containing protein" evidence="1">
    <location>
        <begin position="23"/>
        <end position="665"/>
    </location>
</feature>
<protein>
    <recommendedName>
        <fullName evidence="2">Peptidoglycan binding-like domain-containing protein</fullName>
    </recommendedName>
</protein>
<dbReference type="InterPro" id="IPR036366">
    <property type="entry name" value="PGBDSf"/>
</dbReference>
<evidence type="ECO:0000313" key="3">
    <source>
        <dbReference type="EMBL" id="PIR88380.1"/>
    </source>
</evidence>
<reference evidence="4" key="1">
    <citation type="submission" date="2017-09" db="EMBL/GenBank/DDBJ databases">
        <title>Depth-based differentiation of microbial function through sediment-hosted aquifers and enrichment of novel symbionts in the deep terrestrial subsurface.</title>
        <authorList>
            <person name="Probst A.J."/>
            <person name="Ladd B."/>
            <person name="Jarett J.K."/>
            <person name="Geller-Mcgrath D.E."/>
            <person name="Sieber C.M.K."/>
            <person name="Emerson J.B."/>
            <person name="Anantharaman K."/>
            <person name="Thomas B.C."/>
            <person name="Malmstrom R."/>
            <person name="Stieglmeier M."/>
            <person name="Klingl A."/>
            <person name="Woyke T."/>
            <person name="Ryan C.M."/>
            <person name="Banfield J.F."/>
        </authorList>
    </citation>
    <scope>NUCLEOTIDE SEQUENCE [LARGE SCALE GENOMIC DNA]</scope>
</reference>
<dbReference type="EMBL" id="PFBB01000028">
    <property type="protein sequence ID" value="PIR88380.1"/>
    <property type="molecule type" value="Genomic_DNA"/>
</dbReference>
<dbReference type="Gene3D" id="1.10.101.10">
    <property type="entry name" value="PGBD-like superfamily/PGBD"/>
    <property type="match status" value="1"/>
</dbReference>
<gene>
    <name evidence="3" type="ORF">COU09_02600</name>
</gene>
<name>A0A2H0UPQ4_9BACT</name>
<dbReference type="Pfam" id="PF01471">
    <property type="entry name" value="PG_binding_1"/>
    <property type="match status" value="1"/>
</dbReference>
<keyword evidence="1" id="KW-0732">Signal</keyword>
<dbReference type="SUPFAM" id="SSF47090">
    <property type="entry name" value="PGBD-like"/>
    <property type="match status" value="1"/>
</dbReference>
<dbReference type="InterPro" id="IPR036365">
    <property type="entry name" value="PGBD-like_sf"/>
</dbReference>
<evidence type="ECO:0000256" key="1">
    <source>
        <dbReference type="SAM" id="SignalP"/>
    </source>
</evidence>
<organism evidence="3 4">
    <name type="scientific">Candidatus Harrisonbacteria bacterium CG10_big_fil_rev_8_21_14_0_10_44_23</name>
    <dbReference type="NCBI Taxonomy" id="1974585"/>
    <lineage>
        <taxon>Bacteria</taxon>
        <taxon>Candidatus Harrisoniibacteriota</taxon>
    </lineage>
</organism>
<dbReference type="AlphaFoldDB" id="A0A2H0UPQ4"/>